<keyword evidence="1" id="KW-0472">Membrane</keyword>
<feature type="transmembrane region" description="Helical" evidence="1">
    <location>
        <begin position="26"/>
        <end position="47"/>
    </location>
</feature>
<evidence type="ECO:0000313" key="2">
    <source>
        <dbReference type="EMBL" id="AXB42344.1"/>
    </source>
</evidence>
<dbReference type="Proteomes" id="UP000250434">
    <property type="component" value="Chromosome"/>
</dbReference>
<gene>
    <name evidence="2" type="ORF">A4R43_07235</name>
</gene>
<feature type="transmembrane region" description="Helical" evidence="1">
    <location>
        <begin position="67"/>
        <end position="88"/>
    </location>
</feature>
<evidence type="ECO:0008006" key="4">
    <source>
        <dbReference type="Google" id="ProtNLM"/>
    </source>
</evidence>
<dbReference type="EMBL" id="CP015163">
    <property type="protein sequence ID" value="AXB42344.1"/>
    <property type="molecule type" value="Genomic_DNA"/>
</dbReference>
<feature type="transmembrane region" description="Helical" evidence="1">
    <location>
        <begin position="174"/>
        <end position="192"/>
    </location>
</feature>
<evidence type="ECO:0000256" key="1">
    <source>
        <dbReference type="SAM" id="Phobius"/>
    </source>
</evidence>
<dbReference type="Pfam" id="PF06197">
    <property type="entry name" value="DUF998"/>
    <property type="match status" value="1"/>
</dbReference>
<reference evidence="2 3" key="1">
    <citation type="submission" date="2016-04" db="EMBL/GenBank/DDBJ databases">
        <title>Complete genome sequence and analysis of deep-sea sediment isolate, Amycolatopsis sp. WP1.</title>
        <authorList>
            <person name="Wang H."/>
            <person name="Chen S."/>
            <person name="Wu Q."/>
        </authorList>
    </citation>
    <scope>NUCLEOTIDE SEQUENCE [LARGE SCALE GENOMIC DNA]</scope>
    <source>
        <strain evidence="2 3">WP1</strain>
    </source>
</reference>
<protein>
    <recommendedName>
        <fullName evidence="4">DUF998 domain-containing protein</fullName>
    </recommendedName>
</protein>
<keyword evidence="1" id="KW-0812">Transmembrane</keyword>
<dbReference type="KEGG" id="aab:A4R43_07235"/>
<keyword evidence="3" id="KW-1185">Reference proteome</keyword>
<feature type="transmembrane region" description="Helical" evidence="1">
    <location>
        <begin position="198"/>
        <end position="217"/>
    </location>
</feature>
<name>A0A344L2S0_9PSEU</name>
<evidence type="ECO:0000313" key="3">
    <source>
        <dbReference type="Proteomes" id="UP000250434"/>
    </source>
</evidence>
<organism evidence="2 3">
    <name type="scientific">Amycolatopsis albispora</name>
    <dbReference type="NCBI Taxonomy" id="1804986"/>
    <lineage>
        <taxon>Bacteria</taxon>
        <taxon>Bacillati</taxon>
        <taxon>Actinomycetota</taxon>
        <taxon>Actinomycetes</taxon>
        <taxon>Pseudonocardiales</taxon>
        <taxon>Pseudonocardiaceae</taxon>
        <taxon>Amycolatopsis</taxon>
    </lineage>
</organism>
<dbReference type="AlphaFoldDB" id="A0A344L2S0"/>
<sequence length="228" mass="22867">MTTIATRAGTASAPAELTADRITKSLLGYGVLAGPVYVTASLVQGALRDGFDLSRHAWSQLAVGDGGWVQVVNLVATGLMVLAFAVGLRRALATGPGARWAPALIGVFGLSMVVAGIFPVDAGGGFPAGAVAPEVMSTSALIHFAAGGVGFPCLAAGLLVLARRLAREGFARHALAARVIAPLFLASFAAMASGAAGVGVFAAAVVAVFALIAALAVHRYRQMPNTCG</sequence>
<dbReference type="InterPro" id="IPR009339">
    <property type="entry name" value="DUF998"/>
</dbReference>
<keyword evidence="1" id="KW-1133">Transmembrane helix</keyword>
<dbReference type="OrthoDB" id="8159487at2"/>
<feature type="transmembrane region" description="Helical" evidence="1">
    <location>
        <begin position="100"/>
        <end position="120"/>
    </location>
</feature>
<dbReference type="RefSeq" id="WP_113691618.1">
    <property type="nucleotide sequence ID" value="NZ_CP015163.1"/>
</dbReference>
<feature type="transmembrane region" description="Helical" evidence="1">
    <location>
        <begin position="140"/>
        <end position="162"/>
    </location>
</feature>
<accession>A0A344L2S0</accession>
<proteinExistence type="predicted"/>